<dbReference type="GO" id="GO:0043190">
    <property type="term" value="C:ATP-binding cassette (ABC) transporter complex"/>
    <property type="evidence" value="ECO:0007669"/>
    <property type="project" value="InterPro"/>
</dbReference>
<dbReference type="GO" id="GO:0140359">
    <property type="term" value="F:ABC-type transporter activity"/>
    <property type="evidence" value="ECO:0007669"/>
    <property type="project" value="InterPro"/>
</dbReference>
<dbReference type="InterPro" id="IPR052902">
    <property type="entry name" value="ABC-2_transporter"/>
</dbReference>
<dbReference type="AlphaFoldDB" id="A0A7C8GTQ7"/>
<feature type="transmembrane region" description="Helical" evidence="5">
    <location>
        <begin position="18"/>
        <end position="37"/>
    </location>
</feature>
<dbReference type="PROSITE" id="PS51012">
    <property type="entry name" value="ABC_TM2"/>
    <property type="match status" value="1"/>
</dbReference>
<feature type="transmembrane region" description="Helical" evidence="5">
    <location>
        <begin position="217"/>
        <end position="239"/>
    </location>
</feature>
<gene>
    <name evidence="7" type="ORF">F9U64_08190</name>
</gene>
<comment type="similarity">
    <text evidence="5">Belongs to the ABC-2 integral membrane protein family.</text>
</comment>
<evidence type="ECO:0000256" key="1">
    <source>
        <dbReference type="ARBA" id="ARBA00004141"/>
    </source>
</evidence>
<dbReference type="EMBL" id="WEID01000036">
    <property type="protein sequence ID" value="KAB8137776.1"/>
    <property type="molecule type" value="Genomic_DNA"/>
</dbReference>
<dbReference type="PANTHER" id="PTHR43027">
    <property type="entry name" value="DOXORUBICIN RESISTANCE ABC TRANSPORTER PERMEASE PROTEIN DRRC-RELATED"/>
    <property type="match status" value="1"/>
</dbReference>
<dbReference type="InterPro" id="IPR047817">
    <property type="entry name" value="ABC2_TM_bact-type"/>
</dbReference>
<keyword evidence="8" id="KW-1185">Reference proteome</keyword>
<evidence type="ECO:0000313" key="7">
    <source>
        <dbReference type="EMBL" id="KAB8137776.1"/>
    </source>
</evidence>
<comment type="caution">
    <text evidence="7">The sequence shown here is derived from an EMBL/GenBank/DDBJ whole genome shotgun (WGS) entry which is preliminary data.</text>
</comment>
<keyword evidence="4 5" id="KW-0472">Membrane</keyword>
<evidence type="ECO:0000256" key="2">
    <source>
        <dbReference type="ARBA" id="ARBA00022692"/>
    </source>
</evidence>
<sequence length="248" mass="27772">MFAIIGFELKKSLQDRGLLFWTLILPIIFTVIFISIFTSGLSGSDRQQVIVSIVSGYTIMFVFFIMISMADSFIKDQNIGMVTRIESTPLPSLFYLLGKWISYMYIVIIQILILTTFGKVIYDIPLTQPLYLIILFIFLTVMVTGLGLALSLLVKSINMGIALTQVVALGGAVLSGLWIPIDIMPAFFQKISNFLPQYWAHQAFQDAMSGTLQVADLFKTLFVLIGFSLLGFIVALFAYPNFLRRSKG</sequence>
<evidence type="ECO:0000256" key="4">
    <source>
        <dbReference type="ARBA" id="ARBA00023136"/>
    </source>
</evidence>
<dbReference type="InterPro" id="IPR013525">
    <property type="entry name" value="ABC2_TM"/>
</dbReference>
<feature type="transmembrane region" description="Helical" evidence="5">
    <location>
        <begin position="166"/>
        <end position="188"/>
    </location>
</feature>
<dbReference type="OrthoDB" id="266913at2"/>
<keyword evidence="5" id="KW-0813">Transport</keyword>
<proteinExistence type="inferred from homology"/>
<keyword evidence="5" id="KW-1003">Cell membrane</keyword>
<organism evidence="7 8">
    <name type="scientific">Gracilibacillus oryzae</name>
    <dbReference type="NCBI Taxonomy" id="1672701"/>
    <lineage>
        <taxon>Bacteria</taxon>
        <taxon>Bacillati</taxon>
        <taxon>Bacillota</taxon>
        <taxon>Bacilli</taxon>
        <taxon>Bacillales</taxon>
        <taxon>Bacillaceae</taxon>
        <taxon>Gracilibacillus</taxon>
    </lineage>
</organism>
<feature type="transmembrane region" description="Helical" evidence="5">
    <location>
        <begin position="49"/>
        <end position="74"/>
    </location>
</feature>
<feature type="transmembrane region" description="Helical" evidence="5">
    <location>
        <begin position="94"/>
        <end position="118"/>
    </location>
</feature>
<protein>
    <recommendedName>
        <fullName evidence="5">Transport permease protein</fullName>
    </recommendedName>
</protein>
<reference evidence="7 8" key="1">
    <citation type="submission" date="2019-10" db="EMBL/GenBank/DDBJ databases">
        <title>Gracilibacillus sp. nov. isolated from rice seeds.</title>
        <authorList>
            <person name="He S."/>
        </authorList>
    </citation>
    <scope>NUCLEOTIDE SEQUENCE [LARGE SCALE GENOMIC DNA]</scope>
    <source>
        <strain evidence="7 8">TD8</strain>
    </source>
</reference>
<dbReference type="PANTHER" id="PTHR43027:SF1">
    <property type="entry name" value="DOXORUBICIN RESISTANCE ABC TRANSPORTER PERMEASE PROTEIN DRRC-RELATED"/>
    <property type="match status" value="1"/>
</dbReference>
<evidence type="ECO:0000313" key="8">
    <source>
        <dbReference type="Proteomes" id="UP000480246"/>
    </source>
</evidence>
<feature type="transmembrane region" description="Helical" evidence="5">
    <location>
        <begin position="130"/>
        <end position="154"/>
    </location>
</feature>
<dbReference type="RefSeq" id="WP_153402511.1">
    <property type="nucleotide sequence ID" value="NZ_ML762427.1"/>
</dbReference>
<evidence type="ECO:0000256" key="5">
    <source>
        <dbReference type="RuleBase" id="RU361157"/>
    </source>
</evidence>
<dbReference type="PIRSF" id="PIRSF006648">
    <property type="entry name" value="DrrB"/>
    <property type="match status" value="1"/>
</dbReference>
<feature type="domain" description="ABC transmembrane type-2" evidence="6">
    <location>
        <begin position="17"/>
        <end position="242"/>
    </location>
</feature>
<evidence type="ECO:0000259" key="6">
    <source>
        <dbReference type="PROSITE" id="PS51012"/>
    </source>
</evidence>
<evidence type="ECO:0000256" key="3">
    <source>
        <dbReference type="ARBA" id="ARBA00022989"/>
    </source>
</evidence>
<keyword evidence="2 5" id="KW-0812">Transmembrane</keyword>
<dbReference type="Proteomes" id="UP000480246">
    <property type="component" value="Unassembled WGS sequence"/>
</dbReference>
<comment type="subcellular location">
    <subcellularLocation>
        <location evidence="5">Cell membrane</location>
        <topology evidence="5">Multi-pass membrane protein</topology>
    </subcellularLocation>
    <subcellularLocation>
        <location evidence="1">Membrane</location>
        <topology evidence="1">Multi-pass membrane protein</topology>
    </subcellularLocation>
</comment>
<name>A0A7C8GTQ7_9BACI</name>
<dbReference type="InterPro" id="IPR000412">
    <property type="entry name" value="ABC_2_transport"/>
</dbReference>
<dbReference type="Pfam" id="PF01061">
    <property type="entry name" value="ABC2_membrane"/>
    <property type="match status" value="1"/>
</dbReference>
<keyword evidence="3 5" id="KW-1133">Transmembrane helix</keyword>
<accession>A0A7C8GTQ7</accession>